<dbReference type="OrthoDB" id="9769600at2"/>
<protein>
    <recommendedName>
        <fullName evidence="3">Glycosyl transferase</fullName>
    </recommendedName>
</protein>
<dbReference type="Gene3D" id="3.40.50.2000">
    <property type="entry name" value="Glycogen Phosphorylase B"/>
    <property type="match status" value="1"/>
</dbReference>
<dbReference type="SUPFAM" id="SSF53756">
    <property type="entry name" value="UDP-Glycosyltransferase/glycogen phosphorylase"/>
    <property type="match status" value="1"/>
</dbReference>
<accession>A0A0N9W0J5</accession>
<proteinExistence type="predicted"/>
<name>A0A0N9W0J5_PSEFL</name>
<dbReference type="EMBL" id="CP012830">
    <property type="protein sequence ID" value="ALH99871.1"/>
    <property type="molecule type" value="Genomic_DNA"/>
</dbReference>
<dbReference type="RefSeq" id="WP_054593450.1">
    <property type="nucleotide sequence ID" value="NZ_CP012830.1"/>
</dbReference>
<sequence length="369" mass="41035">MIYLSPVPWDSFSQRPHKFVEWFHTISGGDVLWVDPYPTRLPGLGDFAFRPGPSRHLSRSEPWLKCLAVKALPIEPISGLNVVNCYLRRAMVEDINAFASAGPTSLVIGKPSALALQLLRGGNFTKSVYDSMDDFPAFYSGLSKRSMQSKERAVVSSVDHVLVSSTLLMRRAQQMQPGADIRLCENACAVEVLPPVGQQVHRSGTRILGYVGTIGKWFDWEMIKRLAECAEVTVRLIGPVYTPAPFRLPPNVEVLPQCSHAQAIAAMLTFDVGLIPFKITALTESVDPIKYYEYCALGLPVITSDFGEMRLHARQPGVFTVHRTDDQSSLIRTVEAALAFRFSLSEIEIFRQKNSWSARFSSAKIFTPA</sequence>
<reference evidence="1 2" key="2">
    <citation type="journal article" date="2018" name="Nature">
        <title>Mutant phenotypes for thousands of bacterial genes of unknown function.</title>
        <authorList>
            <person name="Price M.N."/>
            <person name="Wetmore K.M."/>
            <person name="Waters R.J."/>
            <person name="Callaghan M."/>
            <person name="Ray J."/>
            <person name="Liu H."/>
            <person name="Kuehl J.V."/>
            <person name="Melnyk R.A."/>
            <person name="Lamson J.S."/>
            <person name="Suh Y."/>
            <person name="Carlson H.K."/>
            <person name="Esquivel Z."/>
            <person name="Sadeeshkumar H."/>
            <person name="Chakraborty R."/>
            <person name="Zane G.M."/>
            <person name="Rubin B.E."/>
            <person name="Wall J.D."/>
            <person name="Visel A."/>
            <person name="Bristow J."/>
            <person name="Blow M.J."/>
            <person name="Arkin A.P."/>
            <person name="Deutschbauer A.M."/>
        </authorList>
    </citation>
    <scope>NUCLEOTIDE SEQUENCE [LARGE SCALE GENOMIC DNA]</scope>
    <source>
        <strain evidence="1 2">FW300-N2E3</strain>
    </source>
</reference>
<evidence type="ECO:0000313" key="1">
    <source>
        <dbReference type="EMBL" id="ALH99871.1"/>
    </source>
</evidence>
<evidence type="ECO:0008006" key="3">
    <source>
        <dbReference type="Google" id="ProtNLM"/>
    </source>
</evidence>
<gene>
    <name evidence="1" type="ORF">AO353_01985</name>
</gene>
<dbReference type="Proteomes" id="UP000066487">
    <property type="component" value="Chromosome"/>
</dbReference>
<evidence type="ECO:0000313" key="2">
    <source>
        <dbReference type="Proteomes" id="UP000066487"/>
    </source>
</evidence>
<dbReference type="AlphaFoldDB" id="A0A0N9W0J5"/>
<reference evidence="2" key="1">
    <citation type="submission" date="2015-09" db="EMBL/GenBank/DDBJ databases">
        <title>Whole genome sequence of Pseudomonas fluorescens FW300-N2E3.</title>
        <authorList>
            <person name="Ray J."/>
            <person name="Melnyk R."/>
            <person name="Deutschbauer A."/>
        </authorList>
    </citation>
    <scope>NUCLEOTIDE SEQUENCE [LARGE SCALE GENOMIC DNA]</scope>
    <source>
        <strain evidence="2">FW300-N2E3</strain>
    </source>
</reference>
<organism evidence="1 2">
    <name type="scientific">Pseudomonas fluorescens</name>
    <dbReference type="NCBI Taxonomy" id="294"/>
    <lineage>
        <taxon>Bacteria</taxon>
        <taxon>Pseudomonadati</taxon>
        <taxon>Pseudomonadota</taxon>
        <taxon>Gammaproteobacteria</taxon>
        <taxon>Pseudomonadales</taxon>
        <taxon>Pseudomonadaceae</taxon>
        <taxon>Pseudomonas</taxon>
    </lineage>
</organism>